<evidence type="ECO:0000313" key="3">
    <source>
        <dbReference type="Proteomes" id="UP000215224"/>
    </source>
</evidence>
<keyword evidence="1" id="KW-1133">Transmembrane helix</keyword>
<dbReference type="RefSeq" id="WP_066412667.1">
    <property type="nucleotide sequence ID" value="NZ_CP018866.1"/>
</dbReference>
<dbReference type="KEGG" id="bcoh:BC6307_09420"/>
<name>A0A223KQ53_9BACI</name>
<keyword evidence="1" id="KW-0472">Membrane</keyword>
<accession>A0A223KQ53</accession>
<proteinExistence type="predicted"/>
<reference evidence="2 3" key="1">
    <citation type="submission" date="2016-12" db="EMBL/GenBank/DDBJ databases">
        <title>The whole genome sequencing and assembly of Bacillus cohnii DSM 6307T strain.</title>
        <authorList>
            <person name="Lee Y.-J."/>
            <person name="Yi H."/>
            <person name="Bahn Y.-S."/>
            <person name="Kim J.F."/>
            <person name="Lee D.-W."/>
        </authorList>
    </citation>
    <scope>NUCLEOTIDE SEQUENCE [LARGE SCALE GENOMIC DNA]</scope>
    <source>
        <strain evidence="2 3">DSM 6307</strain>
    </source>
</reference>
<keyword evidence="1" id="KW-0812">Transmembrane</keyword>
<gene>
    <name evidence="2" type="ORF">BC6307_09420</name>
</gene>
<keyword evidence="3" id="KW-1185">Reference proteome</keyword>
<dbReference type="EMBL" id="CP018866">
    <property type="protein sequence ID" value="AST91484.1"/>
    <property type="molecule type" value="Genomic_DNA"/>
</dbReference>
<feature type="transmembrane region" description="Helical" evidence="1">
    <location>
        <begin position="12"/>
        <end position="31"/>
    </location>
</feature>
<evidence type="ECO:0000256" key="1">
    <source>
        <dbReference type="SAM" id="Phobius"/>
    </source>
</evidence>
<dbReference type="STRING" id="1314751.GCA_001591425_00898"/>
<sequence>MKLIAKSIILSLLLHIVLVISFVCYGLWQTWSHKPDLYNNQNVTILQQEVAFGYTVSPMFFIITFVVSTLSFVFIIKLSNLIKLKLI</sequence>
<dbReference type="Proteomes" id="UP000215224">
    <property type="component" value="Chromosome"/>
</dbReference>
<protein>
    <submittedName>
        <fullName evidence="2">Uncharacterized protein</fullName>
    </submittedName>
</protein>
<evidence type="ECO:0000313" key="2">
    <source>
        <dbReference type="EMBL" id="AST91484.1"/>
    </source>
</evidence>
<dbReference type="AlphaFoldDB" id="A0A223KQ53"/>
<feature type="transmembrane region" description="Helical" evidence="1">
    <location>
        <begin position="51"/>
        <end position="76"/>
    </location>
</feature>
<organism evidence="2 3">
    <name type="scientific">Sutcliffiella cohnii</name>
    <dbReference type="NCBI Taxonomy" id="33932"/>
    <lineage>
        <taxon>Bacteria</taxon>
        <taxon>Bacillati</taxon>
        <taxon>Bacillota</taxon>
        <taxon>Bacilli</taxon>
        <taxon>Bacillales</taxon>
        <taxon>Bacillaceae</taxon>
        <taxon>Sutcliffiella</taxon>
    </lineage>
</organism>